<keyword evidence="2" id="KW-1185">Reference proteome</keyword>
<dbReference type="Proteomes" id="UP001597318">
    <property type="component" value="Unassembled WGS sequence"/>
</dbReference>
<evidence type="ECO:0000313" key="1">
    <source>
        <dbReference type="EMBL" id="MFD2214495.1"/>
    </source>
</evidence>
<proteinExistence type="predicted"/>
<protein>
    <submittedName>
        <fullName evidence="1">Uncharacterized protein</fullName>
    </submittedName>
</protein>
<name>A0ABW5BZR4_9BACI</name>
<dbReference type="EMBL" id="JBHUIK010000002">
    <property type="protein sequence ID" value="MFD2214495.1"/>
    <property type="molecule type" value="Genomic_DNA"/>
</dbReference>
<accession>A0ABW5BZR4</accession>
<dbReference type="RefSeq" id="WP_247343596.1">
    <property type="nucleotide sequence ID" value="NZ_CP095550.1"/>
</dbReference>
<comment type="caution">
    <text evidence="1">The sequence shown here is derived from an EMBL/GenBank/DDBJ whole genome shotgun (WGS) entry which is preliminary data.</text>
</comment>
<evidence type="ECO:0000313" key="2">
    <source>
        <dbReference type="Proteomes" id="UP001597318"/>
    </source>
</evidence>
<reference evidence="2" key="1">
    <citation type="journal article" date="2019" name="Int. J. Syst. Evol. Microbiol.">
        <title>The Global Catalogue of Microorganisms (GCM) 10K type strain sequencing project: providing services to taxonomists for standard genome sequencing and annotation.</title>
        <authorList>
            <consortium name="The Broad Institute Genomics Platform"/>
            <consortium name="The Broad Institute Genome Sequencing Center for Infectious Disease"/>
            <person name="Wu L."/>
            <person name="Ma J."/>
        </authorList>
    </citation>
    <scope>NUCLEOTIDE SEQUENCE [LARGE SCALE GENOMIC DNA]</scope>
    <source>
        <strain evidence="2">CGMCC 1.15474</strain>
    </source>
</reference>
<gene>
    <name evidence="1" type="ORF">ACFSKK_12450</name>
</gene>
<sequence>MQYRTVNEIICSQQTAEAINYLKDLWYAVVEGQFSFSFKYDIYKMQLMHLRASAPKGWSLEWNGLYFFLTSRIENHGKIIIQLKPSGHFIYKFS</sequence>
<organism evidence="1 2">
    <name type="scientific">Metabacillus endolithicus</name>
    <dbReference type="NCBI Taxonomy" id="1535204"/>
    <lineage>
        <taxon>Bacteria</taxon>
        <taxon>Bacillati</taxon>
        <taxon>Bacillota</taxon>
        <taxon>Bacilli</taxon>
        <taxon>Bacillales</taxon>
        <taxon>Bacillaceae</taxon>
        <taxon>Metabacillus</taxon>
    </lineage>
</organism>